<dbReference type="GO" id="GO:0006355">
    <property type="term" value="P:regulation of DNA-templated transcription"/>
    <property type="evidence" value="ECO:0007669"/>
    <property type="project" value="InterPro"/>
</dbReference>
<dbReference type="SUPFAM" id="SSF52172">
    <property type="entry name" value="CheY-like"/>
    <property type="match status" value="1"/>
</dbReference>
<dbReference type="Gene3D" id="3.40.50.2300">
    <property type="match status" value="1"/>
</dbReference>
<dbReference type="OrthoDB" id="3190595at2"/>
<dbReference type="InterPro" id="IPR039420">
    <property type="entry name" value="WalR-like"/>
</dbReference>
<accession>F1TF13</accession>
<proteinExistence type="predicted"/>
<dbReference type="GO" id="GO:0032993">
    <property type="term" value="C:protein-DNA complex"/>
    <property type="evidence" value="ECO:0007669"/>
    <property type="project" value="TreeGrafter"/>
</dbReference>
<dbReference type="STRING" id="588581.Cpap_1146"/>
<keyword evidence="4" id="KW-0804">Transcription</keyword>
<sequence>MRVILVDDEAPLLRELAGLLSDYPDLELTGSYTDPLLALEELEATKPELAFLDIEMRTLDGIELAEQMLSKNPEMDVLFVTAYNQYAVMAFEVNAIDYILKPVRPQRLEKAVERIRRKRGFTQQTKNLQIQFFGKFALYQGSEAIKWSRGKPRELLAYFLANEGIWIDKFKICDDLWPESPPNQALRNLQTAVWAIRKCLRDYGVAEVQISYANDSYLLKLVDGQWDLRQYDKALMLYMQTGSSAEGRKAAELYREDYLAYEDWRWAFKRRADYAMKQRQLIGKLSSGRKMP</sequence>
<evidence type="ECO:0000256" key="5">
    <source>
        <dbReference type="ARBA" id="ARBA00024867"/>
    </source>
</evidence>
<dbReference type="GO" id="GO:0000156">
    <property type="term" value="F:phosphorelay response regulator activity"/>
    <property type="evidence" value="ECO:0007669"/>
    <property type="project" value="TreeGrafter"/>
</dbReference>
<evidence type="ECO:0000256" key="6">
    <source>
        <dbReference type="PROSITE-ProRule" id="PRU00169"/>
    </source>
</evidence>
<dbReference type="InterPro" id="IPR001789">
    <property type="entry name" value="Sig_transdc_resp-reg_receiver"/>
</dbReference>
<organism evidence="8 9">
    <name type="scientific">Ruminiclostridium papyrosolvens DSM 2782</name>
    <dbReference type="NCBI Taxonomy" id="588581"/>
    <lineage>
        <taxon>Bacteria</taxon>
        <taxon>Bacillati</taxon>
        <taxon>Bacillota</taxon>
        <taxon>Clostridia</taxon>
        <taxon>Eubacteriales</taxon>
        <taxon>Oscillospiraceae</taxon>
        <taxon>Ruminiclostridium</taxon>
    </lineage>
</organism>
<dbReference type="InterPro" id="IPR036388">
    <property type="entry name" value="WH-like_DNA-bd_sf"/>
</dbReference>
<dbReference type="PANTHER" id="PTHR48111">
    <property type="entry name" value="REGULATOR OF RPOS"/>
    <property type="match status" value="1"/>
</dbReference>
<dbReference type="Pfam" id="PF00072">
    <property type="entry name" value="Response_reg"/>
    <property type="match status" value="1"/>
</dbReference>
<evidence type="ECO:0000313" key="9">
    <source>
        <dbReference type="Proteomes" id="UP000003860"/>
    </source>
</evidence>
<reference evidence="8" key="2">
    <citation type="submission" date="2011-01" db="EMBL/GenBank/DDBJ databases">
        <title>The Non-contiguous Finished genome of Clostridium papyrosolvens.</title>
        <authorList>
            <person name="Lucas S."/>
            <person name="Copeland A."/>
            <person name="Lapidus A."/>
            <person name="Cheng J.-F."/>
            <person name="Goodwin L."/>
            <person name="Pitluck S."/>
            <person name="Misra M."/>
            <person name="Chertkov O."/>
            <person name="Detter J.C."/>
            <person name="Han C."/>
            <person name="Tapia R."/>
            <person name="Land M."/>
            <person name="Hauser L."/>
            <person name="Kyrpides N."/>
            <person name="Ivanova N."/>
            <person name="Pagani I."/>
            <person name="Mouttaki H."/>
            <person name="He Z."/>
            <person name="Zhou J."/>
            <person name="Hemme C.L."/>
            <person name="Woyke T."/>
        </authorList>
    </citation>
    <scope>NUCLEOTIDE SEQUENCE [LARGE SCALE GENOMIC DNA]</scope>
    <source>
        <strain evidence="8">DSM 2782</strain>
    </source>
</reference>
<dbReference type="PROSITE" id="PS50110">
    <property type="entry name" value="RESPONSE_REGULATORY"/>
    <property type="match status" value="1"/>
</dbReference>
<dbReference type="Proteomes" id="UP000003860">
    <property type="component" value="Unassembled WGS sequence"/>
</dbReference>
<dbReference type="InterPro" id="IPR011006">
    <property type="entry name" value="CheY-like_superfamily"/>
</dbReference>
<dbReference type="EMBL" id="ACXX02000010">
    <property type="protein sequence ID" value="EGD46951.1"/>
    <property type="molecule type" value="Genomic_DNA"/>
</dbReference>
<comment type="function">
    <text evidence="5">May play the central regulatory role in sporulation. It may be an element of the effector pathway responsible for the activation of sporulation genes in response to nutritional stress. Spo0A may act in concert with spo0H (a sigma factor) to control the expression of some genes that are critical to the sporulation process.</text>
</comment>
<keyword evidence="6" id="KW-0597">Phosphoprotein</keyword>
<dbReference type="PANTHER" id="PTHR48111:SF69">
    <property type="entry name" value="RESPONSE REGULATOR RECEIVER"/>
    <property type="match status" value="1"/>
</dbReference>
<dbReference type="Gene3D" id="1.10.10.10">
    <property type="entry name" value="Winged helix-like DNA-binding domain superfamily/Winged helix DNA-binding domain"/>
    <property type="match status" value="1"/>
</dbReference>
<protein>
    <recommendedName>
        <fullName evidence="1">Stage 0 sporulation protein A homolog</fullName>
    </recommendedName>
</protein>
<evidence type="ECO:0000256" key="4">
    <source>
        <dbReference type="ARBA" id="ARBA00023163"/>
    </source>
</evidence>
<gene>
    <name evidence="8" type="ORF">Cpap_1146</name>
</gene>
<dbReference type="SMART" id="SM00448">
    <property type="entry name" value="REC"/>
    <property type="match status" value="1"/>
</dbReference>
<dbReference type="AlphaFoldDB" id="F1TF13"/>
<reference evidence="8" key="1">
    <citation type="submission" date="2009-07" db="EMBL/GenBank/DDBJ databases">
        <authorList>
            <consortium name="US DOE Joint Genome Institute (JGI-PGF)"/>
            <person name="Lucas S."/>
            <person name="Copeland A."/>
            <person name="Lapidus A."/>
            <person name="Glavina del Rio T."/>
            <person name="Tice H."/>
            <person name="Bruce D."/>
            <person name="Goodwin L."/>
            <person name="Pitluck S."/>
            <person name="Larimer F."/>
            <person name="Land M.L."/>
            <person name="Mouttaki H."/>
            <person name="He Z."/>
            <person name="Zhou J."/>
            <person name="Hemme C.L."/>
        </authorList>
    </citation>
    <scope>NUCLEOTIDE SEQUENCE [LARGE SCALE GENOMIC DNA]</scope>
    <source>
        <strain evidence="8">DSM 2782</strain>
    </source>
</reference>
<dbReference type="InterPro" id="IPR016032">
    <property type="entry name" value="Sig_transdc_resp-reg_C-effctor"/>
</dbReference>
<dbReference type="GO" id="GO:0005829">
    <property type="term" value="C:cytosol"/>
    <property type="evidence" value="ECO:0007669"/>
    <property type="project" value="TreeGrafter"/>
</dbReference>
<keyword evidence="9" id="KW-1185">Reference proteome</keyword>
<feature type="modified residue" description="4-aspartylphosphate" evidence="6">
    <location>
        <position position="53"/>
    </location>
</feature>
<evidence type="ECO:0000259" key="7">
    <source>
        <dbReference type="PROSITE" id="PS50110"/>
    </source>
</evidence>
<evidence type="ECO:0000256" key="3">
    <source>
        <dbReference type="ARBA" id="ARBA00023125"/>
    </source>
</evidence>
<dbReference type="GO" id="GO:0000976">
    <property type="term" value="F:transcription cis-regulatory region binding"/>
    <property type="evidence" value="ECO:0007669"/>
    <property type="project" value="TreeGrafter"/>
</dbReference>
<comment type="caution">
    <text evidence="8">The sequence shown here is derived from an EMBL/GenBank/DDBJ whole genome shotgun (WGS) entry which is preliminary data.</text>
</comment>
<dbReference type="RefSeq" id="WP_004620499.1">
    <property type="nucleotide sequence ID" value="NZ_ACXX02000010.1"/>
</dbReference>
<name>F1TF13_9FIRM</name>
<dbReference type="SUPFAM" id="SSF46894">
    <property type="entry name" value="C-terminal effector domain of the bipartite response regulators"/>
    <property type="match status" value="1"/>
</dbReference>
<dbReference type="eggNOG" id="COG3947">
    <property type="taxonomic scope" value="Bacteria"/>
</dbReference>
<evidence type="ECO:0000313" key="8">
    <source>
        <dbReference type="EMBL" id="EGD46951.1"/>
    </source>
</evidence>
<feature type="domain" description="Response regulatory" evidence="7">
    <location>
        <begin position="2"/>
        <end position="116"/>
    </location>
</feature>
<keyword evidence="2" id="KW-0805">Transcription regulation</keyword>
<evidence type="ECO:0000256" key="1">
    <source>
        <dbReference type="ARBA" id="ARBA00018672"/>
    </source>
</evidence>
<evidence type="ECO:0000256" key="2">
    <source>
        <dbReference type="ARBA" id="ARBA00023015"/>
    </source>
</evidence>
<keyword evidence="3" id="KW-0238">DNA-binding</keyword>